<proteinExistence type="predicted"/>
<comment type="caution">
    <text evidence="1">The sequence shown here is derived from an EMBL/GenBank/DDBJ whole genome shotgun (WGS) entry which is preliminary data.</text>
</comment>
<dbReference type="Proteomes" id="UP000318288">
    <property type="component" value="Unassembled WGS sequence"/>
</dbReference>
<gene>
    <name evidence="1" type="ORF">Poly51_03550</name>
</gene>
<organism evidence="1 2">
    <name type="scientific">Rubripirellula tenax</name>
    <dbReference type="NCBI Taxonomy" id="2528015"/>
    <lineage>
        <taxon>Bacteria</taxon>
        <taxon>Pseudomonadati</taxon>
        <taxon>Planctomycetota</taxon>
        <taxon>Planctomycetia</taxon>
        <taxon>Pirellulales</taxon>
        <taxon>Pirellulaceae</taxon>
        <taxon>Rubripirellula</taxon>
    </lineage>
</organism>
<protein>
    <submittedName>
        <fullName evidence="1">Uncharacterized protein</fullName>
    </submittedName>
</protein>
<dbReference type="EMBL" id="SJPW01000001">
    <property type="protein sequence ID" value="TWU60081.1"/>
    <property type="molecule type" value="Genomic_DNA"/>
</dbReference>
<evidence type="ECO:0000313" key="1">
    <source>
        <dbReference type="EMBL" id="TWU60081.1"/>
    </source>
</evidence>
<sequence>MRAASFFMQLPSLGAENKCLPPFVRSTRRAGSRQKGSDTLFSPLFLHVPYIDSTIERRSHNNSLAMSSANPRFRIGSGKTDHAYVSISR</sequence>
<reference evidence="1 2" key="1">
    <citation type="submission" date="2019-02" db="EMBL/GenBank/DDBJ databases">
        <title>Deep-cultivation of Planctomycetes and their phenomic and genomic characterization uncovers novel biology.</title>
        <authorList>
            <person name="Wiegand S."/>
            <person name="Jogler M."/>
            <person name="Boedeker C."/>
            <person name="Pinto D."/>
            <person name="Vollmers J."/>
            <person name="Rivas-Marin E."/>
            <person name="Kohn T."/>
            <person name="Peeters S.H."/>
            <person name="Heuer A."/>
            <person name="Rast P."/>
            <person name="Oberbeckmann S."/>
            <person name="Bunk B."/>
            <person name="Jeske O."/>
            <person name="Meyerdierks A."/>
            <person name="Storesund J.E."/>
            <person name="Kallscheuer N."/>
            <person name="Luecker S."/>
            <person name="Lage O.M."/>
            <person name="Pohl T."/>
            <person name="Merkel B.J."/>
            <person name="Hornburger P."/>
            <person name="Mueller R.-W."/>
            <person name="Bruemmer F."/>
            <person name="Labrenz M."/>
            <person name="Spormann A.M."/>
            <person name="Op Den Camp H."/>
            <person name="Overmann J."/>
            <person name="Amann R."/>
            <person name="Jetten M.S.M."/>
            <person name="Mascher T."/>
            <person name="Medema M.H."/>
            <person name="Devos D.P."/>
            <person name="Kaster A.-K."/>
            <person name="Ovreas L."/>
            <person name="Rohde M."/>
            <person name="Galperin M.Y."/>
            <person name="Jogler C."/>
        </authorList>
    </citation>
    <scope>NUCLEOTIDE SEQUENCE [LARGE SCALE GENOMIC DNA]</scope>
    <source>
        <strain evidence="1 2">Poly51</strain>
    </source>
</reference>
<keyword evidence="2" id="KW-1185">Reference proteome</keyword>
<dbReference type="AlphaFoldDB" id="A0A5C6FEZ6"/>
<accession>A0A5C6FEZ6</accession>
<evidence type="ECO:0000313" key="2">
    <source>
        <dbReference type="Proteomes" id="UP000318288"/>
    </source>
</evidence>
<name>A0A5C6FEZ6_9BACT</name>